<evidence type="ECO:0000313" key="3">
    <source>
        <dbReference type="Proteomes" id="UP001642360"/>
    </source>
</evidence>
<accession>A0ABC8SQX2</accession>
<feature type="domain" description="F-box" evidence="1">
    <location>
        <begin position="25"/>
        <end position="72"/>
    </location>
</feature>
<keyword evidence="3" id="KW-1185">Reference proteome</keyword>
<dbReference type="CDD" id="cd22157">
    <property type="entry name" value="F-box_AtFBW1-like"/>
    <property type="match status" value="1"/>
</dbReference>
<evidence type="ECO:0000313" key="2">
    <source>
        <dbReference type="EMBL" id="CAK9157348.1"/>
    </source>
</evidence>
<proteinExistence type="predicted"/>
<dbReference type="PANTHER" id="PTHR31111:SF138">
    <property type="entry name" value="F-BOX ASSOCIATED DOMAIN-CONTAINING PROTEIN"/>
    <property type="match status" value="1"/>
</dbReference>
<reference evidence="2 3" key="1">
    <citation type="submission" date="2024-02" db="EMBL/GenBank/DDBJ databases">
        <authorList>
            <person name="Vignale AGUSTIN F."/>
            <person name="Sosa J E."/>
            <person name="Modenutti C."/>
        </authorList>
    </citation>
    <scope>NUCLEOTIDE SEQUENCE [LARGE SCALE GENOMIC DNA]</scope>
</reference>
<dbReference type="InterPro" id="IPR036047">
    <property type="entry name" value="F-box-like_dom_sf"/>
</dbReference>
<protein>
    <recommendedName>
        <fullName evidence="1">F-box domain-containing protein</fullName>
    </recommendedName>
</protein>
<dbReference type="Pfam" id="PF00646">
    <property type="entry name" value="F-box"/>
    <property type="match status" value="1"/>
</dbReference>
<dbReference type="Proteomes" id="UP001642360">
    <property type="component" value="Unassembled WGS sequence"/>
</dbReference>
<name>A0ABC8SQX2_9AQUA</name>
<dbReference type="PANTHER" id="PTHR31111">
    <property type="entry name" value="BNAA05G37150D PROTEIN-RELATED"/>
    <property type="match status" value="1"/>
</dbReference>
<dbReference type="EMBL" id="CAUOFW020002981">
    <property type="protein sequence ID" value="CAK9157348.1"/>
    <property type="molecule type" value="Genomic_DNA"/>
</dbReference>
<dbReference type="SUPFAM" id="SSF81383">
    <property type="entry name" value="F-box domain"/>
    <property type="match status" value="1"/>
</dbReference>
<dbReference type="InterPro" id="IPR017451">
    <property type="entry name" value="F-box-assoc_interact_dom"/>
</dbReference>
<sequence>MDHTFVKTLENHSRSNDDHDHDHSHGLWIQLPDDILFDILVRLPVKSLMRFQYVCKSWYFFLTCNDPAFIDLQLSRSQSRLSGTKLLISTSSFGERQCRCFQSLLLVDLEKGDRNGRATQPLTMPCNPHHSFSLSESIKGLVCWHQRGYTKKIMSIYICNPSTRELMKLPVAPQNQVTKTNMHVYYYFGFDPSSKEFKVLTIQFASFPWHCGVAFWIFTLGGKSWRQIHPPDSPFGLDNDEPPWFIELENCVCLHGALHWIRMLKQKKAIVVFDLRDENFHAISIPNINSPFMLLQVDGHLVVLNLLQGVLHTREVEMWTLEDYTNELEIQIELQGVPLVKRAIEDLEKPTKPIFGGKLNEICSGQVISEEASPD</sequence>
<comment type="caution">
    <text evidence="2">The sequence shown here is derived from an EMBL/GenBank/DDBJ whole genome shotgun (WGS) entry which is preliminary data.</text>
</comment>
<dbReference type="Pfam" id="PF08268">
    <property type="entry name" value="FBA_3"/>
    <property type="match status" value="1"/>
</dbReference>
<evidence type="ECO:0000259" key="1">
    <source>
        <dbReference type="PROSITE" id="PS50181"/>
    </source>
</evidence>
<dbReference type="Gene3D" id="1.20.1280.50">
    <property type="match status" value="1"/>
</dbReference>
<dbReference type="PROSITE" id="PS50181">
    <property type="entry name" value="FBOX"/>
    <property type="match status" value="1"/>
</dbReference>
<dbReference type="NCBIfam" id="TIGR01640">
    <property type="entry name" value="F_box_assoc_1"/>
    <property type="match status" value="1"/>
</dbReference>
<gene>
    <name evidence="2" type="ORF">ILEXP_LOCUS25900</name>
</gene>
<organism evidence="2 3">
    <name type="scientific">Ilex paraguariensis</name>
    <name type="common">yerba mate</name>
    <dbReference type="NCBI Taxonomy" id="185542"/>
    <lineage>
        <taxon>Eukaryota</taxon>
        <taxon>Viridiplantae</taxon>
        <taxon>Streptophyta</taxon>
        <taxon>Embryophyta</taxon>
        <taxon>Tracheophyta</taxon>
        <taxon>Spermatophyta</taxon>
        <taxon>Magnoliopsida</taxon>
        <taxon>eudicotyledons</taxon>
        <taxon>Gunneridae</taxon>
        <taxon>Pentapetalae</taxon>
        <taxon>asterids</taxon>
        <taxon>campanulids</taxon>
        <taxon>Aquifoliales</taxon>
        <taxon>Aquifoliaceae</taxon>
        <taxon>Ilex</taxon>
    </lineage>
</organism>
<dbReference type="InterPro" id="IPR001810">
    <property type="entry name" value="F-box_dom"/>
</dbReference>
<dbReference type="AlphaFoldDB" id="A0ABC8SQX2"/>
<dbReference type="SMART" id="SM00256">
    <property type="entry name" value="FBOX"/>
    <property type="match status" value="1"/>
</dbReference>
<dbReference type="InterPro" id="IPR013187">
    <property type="entry name" value="F-box-assoc_dom_typ3"/>
</dbReference>